<dbReference type="GO" id="GO:0016853">
    <property type="term" value="F:isomerase activity"/>
    <property type="evidence" value="ECO:0007669"/>
    <property type="project" value="UniProtKB-KW"/>
</dbReference>
<dbReference type="CDD" id="cd02972">
    <property type="entry name" value="DsbA_family"/>
    <property type="match status" value="1"/>
</dbReference>
<keyword evidence="2" id="KW-1133">Transmembrane helix</keyword>
<dbReference type="OrthoDB" id="117402at2"/>
<keyword evidence="2" id="KW-0472">Membrane</keyword>
<evidence type="ECO:0000313" key="4">
    <source>
        <dbReference type="EMBL" id="TQO20569.1"/>
    </source>
</evidence>
<dbReference type="EMBL" id="VFRA01000001">
    <property type="protein sequence ID" value="TQO20569.1"/>
    <property type="molecule type" value="Genomic_DNA"/>
</dbReference>
<keyword evidence="4" id="KW-0413">Isomerase</keyword>
<evidence type="ECO:0000256" key="1">
    <source>
        <dbReference type="SAM" id="MobiDB-lite"/>
    </source>
</evidence>
<keyword evidence="5" id="KW-1185">Reference proteome</keyword>
<gene>
    <name evidence="4" type="ORF">FB472_2206</name>
</gene>
<dbReference type="Gene3D" id="3.40.30.10">
    <property type="entry name" value="Glutaredoxin"/>
    <property type="match status" value="1"/>
</dbReference>
<sequence length="321" mass="34043">MPDTATYTAKEVRLSNGNSGGSQLSKNERREAAREKARVQRDVQKKKDRRTKLFLQGGVGLALVAIVAVIALVLVNSNQPAGPGPQNFASDGVQLSQGFIATPTDAIEADADPIPSVPDEESGVLDIQIYVDYLCPICGVFEQTNAEYIEGLVDNGAATLEVHPITILDRLSQGQRYSSRAVNAVACVADLSPNDFYSFHSLLLSEGVQPEENTSGLSNDDFITLLDTAGVENVPAISECIQEETFRSWVSNSTARALSGPIPNSEIAQVTGTPTVLVNGIKYEGGVNDLAAFQAFVIQAAGDDFTESSTPTPTPTPTPAS</sequence>
<dbReference type="AlphaFoldDB" id="A0A8H2K8E3"/>
<organism evidence="4 5">
    <name type="scientific">Rhodoglobus vestalii</name>
    <dbReference type="NCBI Taxonomy" id="193384"/>
    <lineage>
        <taxon>Bacteria</taxon>
        <taxon>Bacillati</taxon>
        <taxon>Actinomycetota</taxon>
        <taxon>Actinomycetes</taxon>
        <taxon>Micrococcales</taxon>
        <taxon>Microbacteriaceae</taxon>
        <taxon>Rhodoglobus</taxon>
    </lineage>
</organism>
<keyword evidence="2" id="KW-0812">Transmembrane</keyword>
<evidence type="ECO:0000313" key="5">
    <source>
        <dbReference type="Proteomes" id="UP000316560"/>
    </source>
</evidence>
<dbReference type="Pfam" id="PF13462">
    <property type="entry name" value="Thioredoxin_4"/>
    <property type="match status" value="1"/>
</dbReference>
<protein>
    <submittedName>
        <fullName evidence="4">Protein-disulfide isomerase</fullName>
    </submittedName>
</protein>
<evidence type="ECO:0000259" key="3">
    <source>
        <dbReference type="Pfam" id="PF13462"/>
    </source>
</evidence>
<proteinExistence type="predicted"/>
<comment type="caution">
    <text evidence="4">The sequence shown here is derived from an EMBL/GenBank/DDBJ whole genome shotgun (WGS) entry which is preliminary data.</text>
</comment>
<feature type="domain" description="Thioredoxin-like fold" evidence="3">
    <location>
        <begin position="127"/>
        <end position="286"/>
    </location>
</feature>
<dbReference type="InterPro" id="IPR036249">
    <property type="entry name" value="Thioredoxin-like_sf"/>
</dbReference>
<feature type="transmembrane region" description="Helical" evidence="2">
    <location>
        <begin position="53"/>
        <end position="75"/>
    </location>
</feature>
<accession>A0A8H2K8E3</accession>
<feature type="compositionally biased region" description="Basic and acidic residues" evidence="1">
    <location>
        <begin position="26"/>
        <end position="44"/>
    </location>
</feature>
<dbReference type="InterPro" id="IPR012336">
    <property type="entry name" value="Thioredoxin-like_fold"/>
</dbReference>
<evidence type="ECO:0000256" key="2">
    <source>
        <dbReference type="SAM" id="Phobius"/>
    </source>
</evidence>
<dbReference type="Proteomes" id="UP000316560">
    <property type="component" value="Unassembled WGS sequence"/>
</dbReference>
<name>A0A8H2K8E3_9MICO</name>
<feature type="region of interest" description="Disordered" evidence="1">
    <location>
        <begin position="1"/>
        <end position="44"/>
    </location>
</feature>
<dbReference type="SUPFAM" id="SSF52833">
    <property type="entry name" value="Thioredoxin-like"/>
    <property type="match status" value="1"/>
</dbReference>
<reference evidence="4 5" key="1">
    <citation type="submission" date="2019-06" db="EMBL/GenBank/DDBJ databases">
        <title>Sequencing the genomes of 1000 actinobacteria strains.</title>
        <authorList>
            <person name="Klenk H.-P."/>
        </authorList>
    </citation>
    <scope>NUCLEOTIDE SEQUENCE [LARGE SCALE GENOMIC DNA]</scope>
    <source>
        <strain evidence="4 5">DSM 21947</strain>
    </source>
</reference>